<dbReference type="PROSITE" id="PS51820">
    <property type="entry name" value="PA14"/>
    <property type="match status" value="1"/>
</dbReference>
<comment type="catalytic activity">
    <reaction evidence="1">
        <text>Hydrolysis of terminal, non-reducing beta-D-glucosyl residues with release of beta-D-glucose.</text>
        <dbReference type="EC" id="3.2.1.21"/>
    </reaction>
</comment>
<dbReference type="PRINTS" id="PR00133">
    <property type="entry name" value="GLHYDRLASE3"/>
</dbReference>
<keyword evidence="5" id="KW-0378">Hydrolase</keyword>
<evidence type="ECO:0000256" key="6">
    <source>
        <dbReference type="ARBA" id="ARBA00023180"/>
    </source>
</evidence>
<reference evidence="11 12" key="1">
    <citation type="submission" date="2018-12" db="EMBL/GenBank/DDBJ databases">
        <title>Genome of Verticillium dahliae isolate Getta Getta.</title>
        <authorList>
            <person name="Gardiner D.M."/>
        </authorList>
    </citation>
    <scope>NUCLEOTIDE SEQUENCE [LARGE SCALE GENOMIC DNA]</scope>
    <source>
        <strain evidence="11 12">Getta Getta</strain>
    </source>
</reference>
<protein>
    <recommendedName>
        <fullName evidence="4">beta-glucosidase</fullName>
        <ecNumber evidence="4">3.2.1.21</ecNumber>
    </recommendedName>
</protein>
<dbReference type="GO" id="GO:0009251">
    <property type="term" value="P:glucan catabolic process"/>
    <property type="evidence" value="ECO:0007669"/>
    <property type="project" value="TreeGrafter"/>
</dbReference>
<dbReference type="InterPro" id="IPR036881">
    <property type="entry name" value="Glyco_hydro_3_C_sf"/>
</dbReference>
<dbReference type="InterPro" id="IPR013783">
    <property type="entry name" value="Ig-like_fold"/>
</dbReference>
<dbReference type="SMART" id="SM01217">
    <property type="entry name" value="Fn3_like"/>
    <property type="match status" value="1"/>
</dbReference>
<dbReference type="InterPro" id="IPR011658">
    <property type="entry name" value="PA14_dom"/>
</dbReference>
<evidence type="ECO:0000313" key="12">
    <source>
        <dbReference type="Proteomes" id="UP000288725"/>
    </source>
</evidence>
<evidence type="ECO:0000256" key="7">
    <source>
        <dbReference type="ARBA" id="ARBA00023277"/>
    </source>
</evidence>
<dbReference type="Gene3D" id="3.20.20.300">
    <property type="entry name" value="Glycoside hydrolase, family 3, N-terminal domain"/>
    <property type="match status" value="1"/>
</dbReference>
<dbReference type="SUPFAM" id="SSF52279">
    <property type="entry name" value="Beta-D-glucan exohydrolase, C-terminal domain"/>
    <property type="match status" value="1"/>
</dbReference>
<proteinExistence type="inferred from homology"/>
<dbReference type="PANTHER" id="PTHR42715:SF3">
    <property type="entry name" value="BETA-GLUCOSIDASE B-RELATED"/>
    <property type="match status" value="1"/>
</dbReference>
<evidence type="ECO:0000256" key="4">
    <source>
        <dbReference type="ARBA" id="ARBA00012744"/>
    </source>
</evidence>
<evidence type="ECO:0000256" key="8">
    <source>
        <dbReference type="ARBA" id="ARBA00023295"/>
    </source>
</evidence>
<comment type="caution">
    <text evidence="11">The sequence shown here is derived from an EMBL/GenBank/DDBJ whole genome shotgun (WGS) entry which is preliminary data.</text>
</comment>
<accession>A0A444RUC6</accession>
<dbReference type="EMBL" id="RSDZ01000076">
    <property type="protein sequence ID" value="RXG44762.1"/>
    <property type="molecule type" value="Genomic_DNA"/>
</dbReference>
<dbReference type="InterPro" id="IPR002772">
    <property type="entry name" value="Glyco_hydro_3_C"/>
</dbReference>
<dbReference type="Pfam" id="PF01915">
    <property type="entry name" value="Glyco_hydro_3_C"/>
    <property type="match status" value="1"/>
</dbReference>
<dbReference type="Pfam" id="PF00933">
    <property type="entry name" value="Glyco_hydro_3"/>
    <property type="match status" value="1"/>
</dbReference>
<dbReference type="AlphaFoldDB" id="A0A444RUC6"/>
<dbReference type="InterPro" id="IPR037524">
    <property type="entry name" value="PA14/GLEYA"/>
</dbReference>
<evidence type="ECO:0000256" key="5">
    <source>
        <dbReference type="ARBA" id="ARBA00022801"/>
    </source>
</evidence>
<keyword evidence="6" id="KW-0325">Glycoprotein</keyword>
<evidence type="ECO:0000256" key="3">
    <source>
        <dbReference type="ARBA" id="ARBA00005336"/>
    </source>
</evidence>
<dbReference type="InterPro" id="IPR026891">
    <property type="entry name" value="Fn3-like"/>
</dbReference>
<dbReference type="SMART" id="SM00758">
    <property type="entry name" value="PA14"/>
    <property type="match status" value="1"/>
</dbReference>
<organism evidence="11 12">
    <name type="scientific">Verticillium dahliae</name>
    <name type="common">Verticillium wilt</name>
    <dbReference type="NCBI Taxonomy" id="27337"/>
    <lineage>
        <taxon>Eukaryota</taxon>
        <taxon>Fungi</taxon>
        <taxon>Dikarya</taxon>
        <taxon>Ascomycota</taxon>
        <taxon>Pezizomycotina</taxon>
        <taxon>Sordariomycetes</taxon>
        <taxon>Hypocreomycetidae</taxon>
        <taxon>Glomerellales</taxon>
        <taxon>Plectosphaerellaceae</taxon>
        <taxon>Verticillium</taxon>
    </lineage>
</organism>
<dbReference type="Gene3D" id="3.40.50.1700">
    <property type="entry name" value="Glycoside hydrolase family 3 C-terminal domain"/>
    <property type="match status" value="3"/>
</dbReference>
<dbReference type="Pfam" id="PF14310">
    <property type="entry name" value="Fn3-like"/>
    <property type="match status" value="1"/>
</dbReference>
<sequence length="733" mass="79248">MTFEELLKELTLEKKVTLLSGRDFSTAAGVERLGIPPIRVADSVSGIRPAGIEADLTTASFPNTACYGSTWYAELLGRLGGELARQARMKSAQVVLGPTINIHRDPRGGRNFECMSEDPLLSGRLAGAVVNGIQAMGVGACPKHFVCNDSETLRHFYDVRHSADSRTLREVYLAAWQHLLRTSDPVGIMTAYNKVDGAFCSENRPLMEGAGLDLEMPFPIFRGARLVKAVEAGEVAIGEVDARVLKMLELRDRTKACHGISTEKSIVNEKTNRLAWELAASGIVLLKNEQQALPLDLTQSSADTVAVIGEFARDPVITGGGSASCTPQYRSSPIDLWKEAADNAERYGRPGADVTYYNDDSPEPLLEEHQAKPVVWMLGQFKPGLKVPGSRLKITTRLTPSTSGDHTLAIRCTGAFTLSVNGETVLTGSDKGIPTEQFIFNHILLEIGTQVSMEAGVSYDIRLDMAGLPSSSSASQPPTRQASASKRHVSVLYAGRDEQYESEGFDLDDIRMPANQAALIKAVAATSKKTEGARAVVDVLTGAVCPSGRLATTWFKTLEDAPSFGHFPARKLEDGSVRIEYAEGVEVGYRSSQAAAGDRVRWPFGFGLSYTSFQYEGLGATAEEDAETAVLRCCVTVKNTGRVAGQEVVQLYVSPAKETAVSRPGKELKAFDKSMLQPGESRTVELAVDLKVACSYWDENEVAWRMEPGTYGVLVGGHAVPFSVSKGSSWNHL</sequence>
<comment type="pathway">
    <text evidence="2">Glycan metabolism; cellulose degradation.</text>
</comment>
<evidence type="ECO:0000256" key="1">
    <source>
        <dbReference type="ARBA" id="ARBA00000448"/>
    </source>
</evidence>
<dbReference type="Gene3D" id="2.60.40.10">
    <property type="entry name" value="Immunoglobulins"/>
    <property type="match status" value="1"/>
</dbReference>
<evidence type="ECO:0000256" key="9">
    <source>
        <dbReference type="ARBA" id="ARBA00023326"/>
    </source>
</evidence>
<dbReference type="Pfam" id="PF07691">
    <property type="entry name" value="PA14"/>
    <property type="match status" value="1"/>
</dbReference>
<name>A0A444RUC6_VERDA</name>
<dbReference type="EC" id="3.2.1.21" evidence="4"/>
<dbReference type="Proteomes" id="UP000288725">
    <property type="component" value="Chromosome 3"/>
</dbReference>
<evidence type="ECO:0000256" key="2">
    <source>
        <dbReference type="ARBA" id="ARBA00004987"/>
    </source>
</evidence>
<dbReference type="PANTHER" id="PTHR42715">
    <property type="entry name" value="BETA-GLUCOSIDASE"/>
    <property type="match status" value="1"/>
</dbReference>
<dbReference type="SUPFAM" id="SSF51445">
    <property type="entry name" value="(Trans)glycosidases"/>
    <property type="match status" value="1"/>
</dbReference>
<feature type="domain" description="PA14" evidence="10">
    <location>
        <begin position="347"/>
        <end position="497"/>
    </location>
</feature>
<evidence type="ECO:0000259" key="10">
    <source>
        <dbReference type="PROSITE" id="PS51820"/>
    </source>
</evidence>
<dbReference type="InterPro" id="IPR050288">
    <property type="entry name" value="Cellulose_deg_GH3"/>
</dbReference>
<dbReference type="InterPro" id="IPR017853">
    <property type="entry name" value="GH"/>
</dbReference>
<dbReference type="FunFam" id="2.60.40.10:FF:000495">
    <property type="entry name" value="Periplasmic beta-glucosidase"/>
    <property type="match status" value="1"/>
</dbReference>
<dbReference type="InterPro" id="IPR001764">
    <property type="entry name" value="Glyco_hydro_3_N"/>
</dbReference>
<dbReference type="GO" id="GO:0008422">
    <property type="term" value="F:beta-glucosidase activity"/>
    <property type="evidence" value="ECO:0007669"/>
    <property type="project" value="UniProtKB-EC"/>
</dbReference>
<gene>
    <name evidence="11" type="ORF">VDGE_02542</name>
</gene>
<keyword evidence="8" id="KW-0326">Glycosidase</keyword>
<dbReference type="SUPFAM" id="SSF56988">
    <property type="entry name" value="Anthrax protective antigen"/>
    <property type="match status" value="1"/>
</dbReference>
<keyword evidence="7" id="KW-0119">Carbohydrate metabolism</keyword>
<comment type="similarity">
    <text evidence="3">Belongs to the glycosyl hydrolase 3 family.</text>
</comment>
<keyword evidence="9" id="KW-0624">Polysaccharide degradation</keyword>
<evidence type="ECO:0000313" key="11">
    <source>
        <dbReference type="EMBL" id="RXG44762.1"/>
    </source>
</evidence>
<dbReference type="InterPro" id="IPR036962">
    <property type="entry name" value="Glyco_hydro_3_N_sf"/>
</dbReference>